<gene>
    <name evidence="1" type="ORF">MalAC0309_0186</name>
</gene>
<name>A0A0U4WT38_9MICO</name>
<evidence type="ECO:0000313" key="2">
    <source>
        <dbReference type="Proteomes" id="UP000218965"/>
    </source>
</evidence>
<sequence length="173" mass="18572">MGTTTAEATAPAPSAGDLARVIRAIFPHDNLADGPYLRSAQAILVAVTSSPHQQGVVEEGLRSLQSLAGGELGKVGVDALSDILQRLQHTEFFRTLLTSSVVTLYSDADTWELLGYEGPSFDKGGYLNRGFADLDWLPEPRITEYDGEPLLEYSPPVPGIDVAFNEIKKAAAK</sequence>
<organism evidence="1 2">
    <name type="scientific">Microcella alkaliphila</name>
    <dbReference type="NCBI Taxonomy" id="279828"/>
    <lineage>
        <taxon>Bacteria</taxon>
        <taxon>Bacillati</taxon>
        <taxon>Actinomycetota</taxon>
        <taxon>Actinomycetes</taxon>
        <taxon>Micrococcales</taxon>
        <taxon>Microbacteriaceae</taxon>
        <taxon>Microcella</taxon>
    </lineage>
</organism>
<dbReference type="KEGG" id="malk:MalAC0309_0186"/>
<dbReference type="Proteomes" id="UP000218965">
    <property type="component" value="Chromosome"/>
</dbReference>
<reference evidence="2" key="1">
    <citation type="submission" date="2015-12" db="EMBL/GenBank/DDBJ databases">
        <authorList>
            <person name="Shamseldin A."/>
            <person name="Moawad H."/>
            <person name="Abd El-Rahim W.M."/>
            <person name="Sadowsky M.J."/>
        </authorList>
    </citation>
    <scope>NUCLEOTIDE SEQUENCE [LARGE SCALE GENOMIC DNA]</scope>
    <source>
        <strain evidence="2">JAM AC0309</strain>
    </source>
</reference>
<reference evidence="1 2" key="2">
    <citation type="submission" date="2016-01" db="EMBL/GenBank/DDBJ databases">
        <title>Microcella alkaliphila JAM AC0309 whole genome shotgun sequence.</title>
        <authorList>
            <person name="Kurata A."/>
            <person name="Hirose Y."/>
            <person name="Kishimoto N."/>
            <person name="Kobayashi T."/>
        </authorList>
    </citation>
    <scope>NUCLEOTIDE SEQUENCE [LARGE SCALE GENOMIC DNA]</scope>
    <source>
        <strain evidence="1 2">JAM AC0309</strain>
    </source>
</reference>
<protein>
    <recommendedName>
        <fullName evidence="3">Gluconate 2-dehydrogenase subunit 3-like protein</fullName>
    </recommendedName>
</protein>
<dbReference type="RefSeq" id="WP_197702237.1">
    <property type="nucleotide sequence ID" value="NZ_AP017315.1"/>
</dbReference>
<evidence type="ECO:0000313" key="1">
    <source>
        <dbReference type="EMBL" id="BAU31064.1"/>
    </source>
</evidence>
<dbReference type="AlphaFoldDB" id="A0A0U4WT38"/>
<dbReference type="EMBL" id="AP017315">
    <property type="protein sequence ID" value="BAU31064.1"/>
    <property type="molecule type" value="Genomic_DNA"/>
</dbReference>
<evidence type="ECO:0008006" key="3">
    <source>
        <dbReference type="Google" id="ProtNLM"/>
    </source>
</evidence>
<accession>A0A0U4WT38</accession>
<proteinExistence type="predicted"/>